<name>A0ABS5EJU3_9PROT</name>
<keyword evidence="6" id="KW-1185">Reference proteome</keyword>
<evidence type="ECO:0000256" key="1">
    <source>
        <dbReference type="ARBA" id="ARBA00023015"/>
    </source>
</evidence>
<keyword evidence="3" id="KW-0804">Transcription</keyword>
<comment type="caution">
    <text evidence="5">The sequence shown here is derived from an EMBL/GenBank/DDBJ whole genome shotgun (WGS) entry which is preliminary data.</text>
</comment>
<dbReference type="Gene3D" id="1.10.10.10">
    <property type="entry name" value="Winged helix-like DNA-binding domain superfamily/Winged helix DNA-binding domain"/>
    <property type="match status" value="1"/>
</dbReference>
<dbReference type="InterPro" id="IPR011711">
    <property type="entry name" value="GntR_C"/>
</dbReference>
<evidence type="ECO:0000256" key="2">
    <source>
        <dbReference type="ARBA" id="ARBA00023125"/>
    </source>
</evidence>
<evidence type="ECO:0000313" key="5">
    <source>
        <dbReference type="EMBL" id="MBR0651300.1"/>
    </source>
</evidence>
<dbReference type="PANTHER" id="PTHR43537:SF39">
    <property type="entry name" value="HTH-TYPE TRANSCRIPTIONAL REGULATOR MCBR"/>
    <property type="match status" value="1"/>
</dbReference>
<feature type="domain" description="GntR C-terminal" evidence="4">
    <location>
        <begin position="60"/>
        <end position="184"/>
    </location>
</feature>
<dbReference type="InterPro" id="IPR008920">
    <property type="entry name" value="TF_FadR/GntR_C"/>
</dbReference>
<dbReference type="EMBL" id="JAAEDI010000017">
    <property type="protein sequence ID" value="MBR0651300.1"/>
    <property type="molecule type" value="Genomic_DNA"/>
</dbReference>
<proteinExistence type="predicted"/>
<organism evidence="5 6">
    <name type="scientific">Neoroseomonas terrae</name>
    <dbReference type="NCBI Taxonomy" id="424799"/>
    <lineage>
        <taxon>Bacteria</taxon>
        <taxon>Pseudomonadati</taxon>
        <taxon>Pseudomonadota</taxon>
        <taxon>Alphaproteobacteria</taxon>
        <taxon>Acetobacterales</taxon>
        <taxon>Acetobacteraceae</taxon>
        <taxon>Neoroseomonas</taxon>
    </lineage>
</organism>
<reference evidence="6" key="1">
    <citation type="journal article" date="2021" name="Syst. Appl. Microbiol.">
        <title>Roseomonas hellenica sp. nov., isolated from roots of wild-growing Alkanna tinctoria.</title>
        <authorList>
            <person name="Rat A."/>
            <person name="Naranjo H.D."/>
            <person name="Lebbe L."/>
            <person name="Cnockaert M."/>
            <person name="Krigas N."/>
            <person name="Grigoriadou K."/>
            <person name="Maloupa E."/>
            <person name="Willems A."/>
        </authorList>
    </citation>
    <scope>NUCLEOTIDE SEQUENCE [LARGE SCALE GENOMIC DNA]</scope>
    <source>
        <strain evidence="6">LMG 31159</strain>
    </source>
</reference>
<keyword evidence="1" id="KW-0805">Transcription regulation</keyword>
<dbReference type="PANTHER" id="PTHR43537">
    <property type="entry name" value="TRANSCRIPTIONAL REGULATOR, GNTR FAMILY"/>
    <property type="match status" value="1"/>
</dbReference>
<dbReference type="InterPro" id="IPR036388">
    <property type="entry name" value="WH-like_DNA-bd_sf"/>
</dbReference>
<dbReference type="SUPFAM" id="SSF48008">
    <property type="entry name" value="GntR ligand-binding domain-like"/>
    <property type="match status" value="1"/>
</dbReference>
<dbReference type="SUPFAM" id="SSF46785">
    <property type="entry name" value="Winged helix' DNA-binding domain"/>
    <property type="match status" value="1"/>
</dbReference>
<keyword evidence="2" id="KW-0238">DNA-binding</keyword>
<evidence type="ECO:0000259" key="4">
    <source>
        <dbReference type="SMART" id="SM00895"/>
    </source>
</evidence>
<dbReference type="Gene3D" id="1.20.120.530">
    <property type="entry name" value="GntR ligand-binding domain-like"/>
    <property type="match status" value="1"/>
</dbReference>
<gene>
    <name evidence="5" type="ORF">GXW78_16630</name>
</gene>
<evidence type="ECO:0000256" key="3">
    <source>
        <dbReference type="ARBA" id="ARBA00023163"/>
    </source>
</evidence>
<dbReference type="InterPro" id="IPR036390">
    <property type="entry name" value="WH_DNA-bd_sf"/>
</dbReference>
<dbReference type="Pfam" id="PF00392">
    <property type="entry name" value="GntR"/>
    <property type="match status" value="1"/>
</dbReference>
<sequence length="223" mass="24320">MEGIFAPGQKLSIRRVAAALGTSPMPARTALRRLATEQALDVLSSGTAIVPRLTRRAFRELSAIRATLEPMAVAMAAGRIDEGQFAALERMILGGEAARAGNDPEGMLRADRDFLFALYRAAAAPMLYGIIESLWLRRGPMFWDARWIILGRNPTGNQHREVLQALRARDGVTAAAELKAEIEAAADYLLSRMRFADDPDDPEGIVRLRPLSLRKLSGKPTGG</sequence>
<evidence type="ECO:0000313" key="6">
    <source>
        <dbReference type="Proteomes" id="UP000698752"/>
    </source>
</evidence>
<protein>
    <submittedName>
        <fullName evidence="5">GntR family transcriptional regulator</fullName>
    </submittedName>
</protein>
<dbReference type="Pfam" id="PF07729">
    <property type="entry name" value="FCD"/>
    <property type="match status" value="1"/>
</dbReference>
<dbReference type="SMART" id="SM00895">
    <property type="entry name" value="FCD"/>
    <property type="match status" value="1"/>
</dbReference>
<dbReference type="Proteomes" id="UP000698752">
    <property type="component" value="Unassembled WGS sequence"/>
</dbReference>
<dbReference type="InterPro" id="IPR000524">
    <property type="entry name" value="Tscrpt_reg_HTH_GntR"/>
</dbReference>
<accession>A0ABS5EJU3</accession>